<evidence type="ECO:0000256" key="4">
    <source>
        <dbReference type="ARBA" id="ARBA00022806"/>
    </source>
</evidence>
<feature type="domain" description="Helicase C-terminal" evidence="10">
    <location>
        <begin position="276"/>
        <end position="419"/>
    </location>
</feature>
<dbReference type="SUPFAM" id="SSF52540">
    <property type="entry name" value="P-loop containing nucleoside triphosphate hydrolases"/>
    <property type="match status" value="1"/>
</dbReference>
<evidence type="ECO:0000256" key="1">
    <source>
        <dbReference type="ARBA" id="ARBA00022741"/>
    </source>
</evidence>
<evidence type="ECO:0000259" key="9">
    <source>
        <dbReference type="PROSITE" id="PS51192"/>
    </source>
</evidence>
<dbReference type="OrthoDB" id="372104at2157"/>
<keyword evidence="8" id="KW-0413">Isomerase</keyword>
<dbReference type="Pfam" id="PF00270">
    <property type="entry name" value="DEAD"/>
    <property type="match status" value="1"/>
</dbReference>
<evidence type="ECO:0000256" key="5">
    <source>
        <dbReference type="ARBA" id="ARBA00022840"/>
    </source>
</evidence>
<evidence type="ECO:0000256" key="6">
    <source>
        <dbReference type="ARBA" id="ARBA00023125"/>
    </source>
</evidence>
<organism evidence="11 12">
    <name type="scientific">Thermoplasma acidophilum (strain ATCC 25905 / DSM 1728 / JCM 9062 / NBRC 15155 / AMRC-C165)</name>
    <dbReference type="NCBI Taxonomy" id="273075"/>
    <lineage>
        <taxon>Archaea</taxon>
        <taxon>Methanobacteriati</taxon>
        <taxon>Thermoplasmatota</taxon>
        <taxon>Thermoplasmata</taxon>
        <taxon>Thermoplasmatales</taxon>
        <taxon>Thermoplasmataceae</taxon>
        <taxon>Thermoplasma</taxon>
    </lineage>
</organism>
<sequence length="1690" mass="193522">MESETRLFRIEDFFPFLDTHVSKWFNSNYSSLTEPQKYAIPLIHSGRNVLVSSPTGTGKTMTAFLTIINELVSLAKEGRLEDRVYCVYISPLKALANDINKNLKFPLDGIYSIMDSEGIKVPRVRISVRSGDTTESERQKMVRKPPHILITTPESFSLALSSPKMRENLRNVRYVIIDEIHEISSTKRGSLLSANLERLNLISPGMVRIGLSATQSPIEEIAKYLVGFEGEKARPCEIVEVRGEKHLDLRTITPVPDLTRVSYEVANDRMYDIIADLVKQYRTTLIFTNTRSGTEHVAMRLKSRGIESLEAHHSSMGKDQRLEVENKLKNGELRCVITSTSLELGIDIGFIDLVIQIGSPKSVSKGLQRIGRSGHGVDELSKGIFIVFTLDDLVECAVLTKAAYSRQIDRVDIPKNPLDVLAQILVGMSLERVWRIEEAYDLLRNSYTFHELSHEEFMMTMDYLSGELESLSIYPKVWLDREAGTFGKKRSTRMIYFMNVGTIPDEANYKAINEKGKNVGELSDKFVERLKTGDVFVLGARTYIFEKTVRNRVYVRSVTGMKPTVPSWTGEMLPRSYDLGVMIGQFRDRIASMIGSGEDPTEMLINEYHVDENGARSIISYIKAQIEYGIPTENRALIEGYQESDGVYGLIFHVPLGRKVNDALSRAYALAISNKYGSNTRITITDDGFIIYTERKIPIEEAVKTVNSSNFRDLVRRSIANTELFKQRFRHCAARSLMVLRSYKGYDISVARQQLRSDRLLNELQKHEDFSIIRETYREIMEDLMDVPRAEQYVKSVMDSHSYMIRNYTRETSPFSYGMIMAGSSDIVMMEDRSKMLRDLQSRMLEKIYGGETIHFIFDNQKDVEDYFRKKIPQVQDEESLIRFADHFPYIDILKDRYNSPYQHAEGDIRELVEKAVEQDKIVSAYVRGLVWSSSGNYPLLWTLFRKKADLNDTDRMVLAACNGRSFSDLRSDLNLDENVLKNVLAKLESSYLIRRKIKEGITVFHRNEGDFSVEADQAARRLIELTLSAYGPLTIDEIDIKIPLGRERIESILKSMVSEGTVIYDYITPVYSKQYMLYSDLRALANVEDITKIRLSRMARKVKDPEEYFEIYGFAFDVENVNARLLQGRLDSFDDLVNSGQVLRGHFIKNKTTYAARWVIDVLFSLRDHTISSEENAVLEAVKGGLTSEKIIAEKIGMDKKIIRQIVRSLEYKVILSRDGDSVTQIHARDLGYENALRILIDKFGPLTQDEIRKFFWFNPDLRSMDLKSVFFKGDLYYFTEKPVEIPGTSVIPVVDPVMMYLQIYVENIDYNRILVVDGEELSTFYLDEKDGVKWISDLSTSGDHDDAVRRLIDIYTNGWIVVITGQSTEGRKAEAITRPEGRIINYDEAQMLSLAVRSLKRKEKKTNLYESFSDIYFGIRDSIEAQRYGISEMNVENYYESSLLYQFNGPFDKPAMATREIIAVYRSLVDRGLDKDEEAVMRSIMVLDEASERQISGNVDLNPRTLKTVLESLYRNRYIAKNFERKFVAIAQKYTKEEALKILAYAAIRDLGMITPSRLASMIGINVEESLHVLSNTEGCSAYFNLKTKEVYFSRVDLANEDVSAEAADAIFSSKDILALIYSDYLKMIFGSGYDMFYYDGRLFSAAFSVQRTVRHLKLKKFAGDESSLDRIEDKLRELGYLLSSHRS</sequence>
<dbReference type="GO" id="GO:0005524">
    <property type="term" value="F:ATP binding"/>
    <property type="evidence" value="ECO:0007669"/>
    <property type="project" value="UniProtKB-KW"/>
</dbReference>
<dbReference type="Gene3D" id="3.40.50.300">
    <property type="entry name" value="P-loop containing nucleotide triphosphate hydrolases"/>
    <property type="match status" value="2"/>
</dbReference>
<dbReference type="GO" id="GO:0006281">
    <property type="term" value="P:DNA repair"/>
    <property type="evidence" value="ECO:0007669"/>
    <property type="project" value="UniProtKB-KW"/>
</dbReference>
<dbReference type="SMART" id="SM00490">
    <property type="entry name" value="HELICc"/>
    <property type="match status" value="1"/>
</dbReference>
<proteinExistence type="predicted"/>
<dbReference type="SMART" id="SM00487">
    <property type="entry name" value="DEXDc"/>
    <property type="match status" value="1"/>
</dbReference>
<accession>Q9HKL0</accession>
<dbReference type="EMBL" id="AL445064">
    <property type="protein sequence ID" value="CAC11727.1"/>
    <property type="molecule type" value="Genomic_DNA"/>
</dbReference>
<evidence type="ECO:0008006" key="13">
    <source>
        <dbReference type="Google" id="ProtNLM"/>
    </source>
</evidence>
<keyword evidence="4" id="KW-0347">Helicase</keyword>
<dbReference type="Pfam" id="PF00271">
    <property type="entry name" value="Helicase_C"/>
    <property type="match status" value="1"/>
</dbReference>
<dbReference type="PROSITE" id="PS51192">
    <property type="entry name" value="HELICASE_ATP_BIND_1"/>
    <property type="match status" value="1"/>
</dbReference>
<dbReference type="EnsemblBacteria" id="CAC11727">
    <property type="protein sequence ID" value="CAC11727"/>
    <property type="gene ID" value="CAC11727"/>
</dbReference>
<evidence type="ECO:0000313" key="11">
    <source>
        <dbReference type="EMBL" id="CAC11727.1"/>
    </source>
</evidence>
<dbReference type="GO" id="GO:0003677">
    <property type="term" value="F:DNA binding"/>
    <property type="evidence" value="ECO:0007669"/>
    <property type="project" value="UniProtKB-KW"/>
</dbReference>
<keyword evidence="12" id="KW-1185">Reference proteome</keyword>
<evidence type="ECO:0000256" key="3">
    <source>
        <dbReference type="ARBA" id="ARBA00022801"/>
    </source>
</evidence>
<name>Q9HKL0_THEAC</name>
<dbReference type="PaxDb" id="273075-Ta0587"/>
<dbReference type="GO" id="GO:0016887">
    <property type="term" value="F:ATP hydrolysis activity"/>
    <property type="evidence" value="ECO:0007669"/>
    <property type="project" value="TreeGrafter"/>
</dbReference>
<dbReference type="InterPro" id="IPR027417">
    <property type="entry name" value="P-loop_NTPase"/>
</dbReference>
<dbReference type="InterPro" id="IPR014001">
    <property type="entry name" value="Helicase_ATP-bd"/>
</dbReference>
<dbReference type="PANTHER" id="PTHR47962:SF6">
    <property type="entry name" value="LARGE HELICASE-RELATED PROTEIN"/>
    <property type="match status" value="1"/>
</dbReference>
<dbReference type="PANTHER" id="PTHR47962">
    <property type="entry name" value="ATP-DEPENDENT HELICASE LHR-RELATED-RELATED"/>
    <property type="match status" value="1"/>
</dbReference>
<dbReference type="InterPro" id="IPR001650">
    <property type="entry name" value="Helicase_C-like"/>
</dbReference>
<evidence type="ECO:0000256" key="8">
    <source>
        <dbReference type="ARBA" id="ARBA00023235"/>
    </source>
</evidence>
<dbReference type="InterPro" id="IPR013701">
    <property type="entry name" value="Lhr-like_DEAD/DEAH_assoc"/>
</dbReference>
<keyword evidence="7" id="KW-0234">DNA repair</keyword>
<dbReference type="KEGG" id="tac:Ta0587"/>
<evidence type="ECO:0000256" key="7">
    <source>
        <dbReference type="ARBA" id="ARBA00023204"/>
    </source>
</evidence>
<keyword evidence="6" id="KW-0238">DNA-binding</keyword>
<dbReference type="InterPro" id="IPR052511">
    <property type="entry name" value="ATP-dep_Helicase"/>
</dbReference>
<dbReference type="RefSeq" id="WP_010901012.1">
    <property type="nucleotide sequence ID" value="NC_002578.1"/>
</dbReference>
<keyword evidence="2" id="KW-0227">DNA damage</keyword>
<dbReference type="InterPro" id="IPR011545">
    <property type="entry name" value="DEAD/DEAH_box_helicase_dom"/>
</dbReference>
<dbReference type="GO" id="GO:0140097">
    <property type="term" value="F:catalytic activity, acting on DNA"/>
    <property type="evidence" value="ECO:0007669"/>
    <property type="project" value="UniProtKB-ARBA"/>
</dbReference>
<dbReference type="Proteomes" id="UP000001024">
    <property type="component" value="Chromosome"/>
</dbReference>
<dbReference type="GO" id="GO:0004386">
    <property type="term" value="F:helicase activity"/>
    <property type="evidence" value="ECO:0007669"/>
    <property type="project" value="UniProtKB-KW"/>
</dbReference>
<evidence type="ECO:0000259" key="10">
    <source>
        <dbReference type="PROSITE" id="PS51194"/>
    </source>
</evidence>
<dbReference type="STRING" id="273075.gene:9571807"/>
<feature type="domain" description="Helicase ATP-binding" evidence="9">
    <location>
        <begin position="40"/>
        <end position="233"/>
    </location>
</feature>
<protein>
    <recommendedName>
        <fullName evidence="13">ATP-dependent helicase</fullName>
    </recommendedName>
</protein>
<reference evidence="11 12" key="1">
    <citation type="journal article" date="2000" name="Nature">
        <title>The genome sequence of the thermoacidophilic scavenger Thermoplasma acidophilum.</title>
        <authorList>
            <person name="Ruepp A."/>
            <person name="Graml W."/>
            <person name="Santos-Martinez M.L."/>
            <person name="Koretke K.K."/>
            <person name="Volker C."/>
            <person name="Mewes H.W."/>
            <person name="Frishman D."/>
            <person name="Stocker S."/>
            <person name="Lupas A.N."/>
            <person name="Baumeister W."/>
        </authorList>
    </citation>
    <scope>NUCLEOTIDE SEQUENCE [LARGE SCALE GENOMIC DNA]</scope>
    <source>
        <strain evidence="12">ATCC 25905 / DSM 1728 / JCM 9062 / NBRC 15155 / AMRC-C165</strain>
    </source>
</reference>
<keyword evidence="1" id="KW-0547">Nucleotide-binding</keyword>
<keyword evidence="5" id="KW-0067">ATP-binding</keyword>
<evidence type="ECO:0000256" key="2">
    <source>
        <dbReference type="ARBA" id="ARBA00022763"/>
    </source>
</evidence>
<dbReference type="CDD" id="cd18796">
    <property type="entry name" value="SF2_C_LHR"/>
    <property type="match status" value="1"/>
</dbReference>
<keyword evidence="3" id="KW-0378">Hydrolase</keyword>
<dbReference type="HOGENOM" id="CLU_002872_0_0_2"/>
<dbReference type="eggNOG" id="arCOG00557">
    <property type="taxonomic scope" value="Archaea"/>
</dbReference>
<gene>
    <name evidence="11" type="ordered locus">Ta0587</name>
</gene>
<dbReference type="Pfam" id="PF08494">
    <property type="entry name" value="DEAD_assoc"/>
    <property type="match status" value="1"/>
</dbReference>
<dbReference type="NCBIfam" id="NF010338">
    <property type="entry name" value="PRK13767.1"/>
    <property type="match status" value="1"/>
</dbReference>
<dbReference type="InParanoid" id="Q9HKL0"/>
<dbReference type="InterPro" id="IPR045628">
    <property type="entry name" value="Lhr_WH_dom"/>
</dbReference>
<evidence type="ECO:0000313" key="12">
    <source>
        <dbReference type="Proteomes" id="UP000001024"/>
    </source>
</evidence>
<dbReference type="CDD" id="cd17922">
    <property type="entry name" value="DEXHc_LHR-like"/>
    <property type="match status" value="1"/>
</dbReference>
<dbReference type="PROSITE" id="PS51194">
    <property type="entry name" value="HELICASE_CTER"/>
    <property type="match status" value="1"/>
</dbReference>
<dbReference type="Pfam" id="PF19306">
    <property type="entry name" value="WHD_Lhr"/>
    <property type="match status" value="1"/>
</dbReference>